<evidence type="ECO:0000313" key="3">
    <source>
        <dbReference type="Proteomes" id="UP001371305"/>
    </source>
</evidence>
<proteinExistence type="predicted"/>
<evidence type="ECO:0000313" key="2">
    <source>
        <dbReference type="EMBL" id="MEK7950612.1"/>
    </source>
</evidence>
<comment type="caution">
    <text evidence="2">The sequence shown here is derived from an EMBL/GenBank/DDBJ whole genome shotgun (WGS) entry which is preliminary data.</text>
</comment>
<dbReference type="Proteomes" id="UP001371305">
    <property type="component" value="Unassembled WGS sequence"/>
</dbReference>
<organism evidence="2 3">
    <name type="scientific">Luteolibacter soli</name>
    <dbReference type="NCBI Taxonomy" id="3135280"/>
    <lineage>
        <taxon>Bacteria</taxon>
        <taxon>Pseudomonadati</taxon>
        <taxon>Verrucomicrobiota</taxon>
        <taxon>Verrucomicrobiia</taxon>
        <taxon>Verrucomicrobiales</taxon>
        <taxon>Verrucomicrobiaceae</taxon>
        <taxon>Luteolibacter</taxon>
    </lineage>
</organism>
<dbReference type="EMBL" id="JBBUKT010000003">
    <property type="protein sequence ID" value="MEK7950612.1"/>
    <property type="molecule type" value="Genomic_DNA"/>
</dbReference>
<reference evidence="2 3" key="1">
    <citation type="submission" date="2024-04" db="EMBL/GenBank/DDBJ databases">
        <title>Luteolibacter sp. isolated from soil.</title>
        <authorList>
            <person name="An J."/>
        </authorList>
    </citation>
    <scope>NUCLEOTIDE SEQUENCE [LARGE SCALE GENOMIC DNA]</scope>
    <source>
        <strain evidence="2 3">Y139</strain>
    </source>
</reference>
<name>A0ABU9AUA9_9BACT</name>
<dbReference type="PROSITE" id="PS51257">
    <property type="entry name" value="PROKAR_LIPOPROTEIN"/>
    <property type="match status" value="1"/>
</dbReference>
<feature type="chain" id="PRO_5045884795" evidence="1">
    <location>
        <begin position="31"/>
        <end position="277"/>
    </location>
</feature>
<keyword evidence="3" id="KW-1185">Reference proteome</keyword>
<evidence type="ECO:0000256" key="1">
    <source>
        <dbReference type="SAM" id="SignalP"/>
    </source>
</evidence>
<keyword evidence="1" id="KW-0732">Signal</keyword>
<sequence length="277" mass="30129">MKSLRSTPLSGIAAALLSLACVALPVPSAAAELSPATQLEHDLISGTHGDNLKKAGQPLADLDSKFRTALEKYRAETQAAGKLDAVEKIDAALKSFDAGNPPTADSSDPELAKLGKAYLEKRTKLEVSLKAAFIDAWTLHRQKLEGLVTRLTKEGKIDDAKIVRDEASAVEKTIANLSGKPLIKSARDLILSTEWEAKQVGEKPWTVKFHENGTATRGGGDKGKETVAWKWKIEDEKILWCHWPSNGWVKFQIPDLRASKLEGVSKGGDKWSLTPPF</sequence>
<accession>A0ABU9AUA9</accession>
<dbReference type="RefSeq" id="WP_341404220.1">
    <property type="nucleotide sequence ID" value="NZ_JBBUKT010000003.1"/>
</dbReference>
<feature type="signal peptide" evidence="1">
    <location>
        <begin position="1"/>
        <end position="30"/>
    </location>
</feature>
<protein>
    <submittedName>
        <fullName evidence="2">Uncharacterized protein</fullName>
    </submittedName>
</protein>
<gene>
    <name evidence="2" type="ORF">WKV53_08900</name>
</gene>